<protein>
    <submittedName>
        <fullName evidence="1">Uncharacterized protein</fullName>
    </submittedName>
</protein>
<reference evidence="1 2" key="1">
    <citation type="submission" date="2021-06" db="EMBL/GenBank/DDBJ databases">
        <title>Caerostris extrusa draft genome.</title>
        <authorList>
            <person name="Kono N."/>
            <person name="Arakawa K."/>
        </authorList>
    </citation>
    <scope>NUCLEOTIDE SEQUENCE [LARGE SCALE GENOMIC DNA]</scope>
</reference>
<gene>
    <name evidence="1" type="ORF">CEXT_354651</name>
</gene>
<dbReference type="AlphaFoldDB" id="A0AAV4N792"/>
<comment type="caution">
    <text evidence="1">The sequence shown here is derived from an EMBL/GenBank/DDBJ whole genome shotgun (WGS) entry which is preliminary data.</text>
</comment>
<accession>A0AAV4N792</accession>
<keyword evidence="2" id="KW-1185">Reference proteome</keyword>
<organism evidence="1 2">
    <name type="scientific">Caerostris extrusa</name>
    <name type="common">Bark spider</name>
    <name type="synonym">Caerostris bankana</name>
    <dbReference type="NCBI Taxonomy" id="172846"/>
    <lineage>
        <taxon>Eukaryota</taxon>
        <taxon>Metazoa</taxon>
        <taxon>Ecdysozoa</taxon>
        <taxon>Arthropoda</taxon>
        <taxon>Chelicerata</taxon>
        <taxon>Arachnida</taxon>
        <taxon>Araneae</taxon>
        <taxon>Araneomorphae</taxon>
        <taxon>Entelegynae</taxon>
        <taxon>Araneoidea</taxon>
        <taxon>Araneidae</taxon>
        <taxon>Caerostris</taxon>
    </lineage>
</organism>
<proteinExistence type="predicted"/>
<name>A0AAV4N792_CAEEX</name>
<evidence type="ECO:0000313" key="1">
    <source>
        <dbReference type="EMBL" id="GIX79833.1"/>
    </source>
</evidence>
<dbReference type="Proteomes" id="UP001054945">
    <property type="component" value="Unassembled WGS sequence"/>
</dbReference>
<sequence>MYPQRKENRTRVHEKGWAKNELDIFRRYKYLPQSDAARRDDHMGAYRYTLSMPYVYPKEGNAISLCKRKGLYIPEEKYVELVLDLSLGSIFFRREVVLKRNVLKNGRDKAGIGF</sequence>
<evidence type="ECO:0000313" key="2">
    <source>
        <dbReference type="Proteomes" id="UP001054945"/>
    </source>
</evidence>
<dbReference type="EMBL" id="BPLR01020541">
    <property type="protein sequence ID" value="GIX79833.1"/>
    <property type="molecule type" value="Genomic_DNA"/>
</dbReference>